<dbReference type="InterPro" id="IPR051598">
    <property type="entry name" value="TSUP/Inactive_protease-like"/>
</dbReference>
<dbReference type="Proteomes" id="UP000824093">
    <property type="component" value="Unassembled WGS sequence"/>
</dbReference>
<dbReference type="InterPro" id="IPR002781">
    <property type="entry name" value="TM_pro_TauE-like"/>
</dbReference>
<dbReference type="EMBL" id="DVNH01000045">
    <property type="protein sequence ID" value="HIU52138.1"/>
    <property type="molecule type" value="Genomic_DNA"/>
</dbReference>
<evidence type="ECO:0000256" key="5">
    <source>
        <dbReference type="ARBA" id="ARBA00023136"/>
    </source>
</evidence>
<gene>
    <name evidence="7" type="ORF">IAB70_05955</name>
</gene>
<evidence type="ECO:0000313" key="7">
    <source>
        <dbReference type="EMBL" id="HIU52138.1"/>
    </source>
</evidence>
<keyword evidence="3 6" id="KW-0812">Transmembrane</keyword>
<keyword evidence="6" id="KW-1003">Cell membrane</keyword>
<comment type="similarity">
    <text evidence="2 6">Belongs to the 4-toluene sulfonate uptake permease (TSUP) (TC 2.A.102) family.</text>
</comment>
<organism evidence="7 8">
    <name type="scientific">Candidatus Merdicola faecigallinarum</name>
    <dbReference type="NCBI Taxonomy" id="2840862"/>
    <lineage>
        <taxon>Bacteria</taxon>
        <taxon>Bacillati</taxon>
        <taxon>Bacillota</taxon>
        <taxon>Clostridia</taxon>
        <taxon>Candidatus Merdicola</taxon>
    </lineage>
</organism>
<reference evidence="7" key="2">
    <citation type="journal article" date="2021" name="PeerJ">
        <title>Extensive microbial diversity within the chicken gut microbiome revealed by metagenomics and culture.</title>
        <authorList>
            <person name="Gilroy R."/>
            <person name="Ravi A."/>
            <person name="Getino M."/>
            <person name="Pursley I."/>
            <person name="Horton D.L."/>
            <person name="Alikhan N.F."/>
            <person name="Baker D."/>
            <person name="Gharbi K."/>
            <person name="Hall N."/>
            <person name="Watson M."/>
            <person name="Adriaenssens E.M."/>
            <person name="Foster-Nyarko E."/>
            <person name="Jarju S."/>
            <person name="Secka A."/>
            <person name="Antonio M."/>
            <person name="Oren A."/>
            <person name="Chaudhuri R.R."/>
            <person name="La Ragione R."/>
            <person name="Hildebrand F."/>
            <person name="Pallen M.J."/>
        </authorList>
    </citation>
    <scope>NUCLEOTIDE SEQUENCE</scope>
    <source>
        <strain evidence="7">CHK195-15760</strain>
    </source>
</reference>
<accession>A0A9D1M1H6</accession>
<feature type="transmembrane region" description="Helical" evidence="6">
    <location>
        <begin position="68"/>
        <end position="87"/>
    </location>
</feature>
<name>A0A9D1M1H6_9FIRM</name>
<feature type="transmembrane region" description="Helical" evidence="6">
    <location>
        <begin position="38"/>
        <end position="56"/>
    </location>
</feature>
<evidence type="ECO:0000256" key="2">
    <source>
        <dbReference type="ARBA" id="ARBA00009142"/>
    </source>
</evidence>
<keyword evidence="4 6" id="KW-1133">Transmembrane helix</keyword>
<evidence type="ECO:0000256" key="3">
    <source>
        <dbReference type="ARBA" id="ARBA00022692"/>
    </source>
</evidence>
<keyword evidence="5 6" id="KW-0472">Membrane</keyword>
<evidence type="ECO:0000256" key="4">
    <source>
        <dbReference type="ARBA" id="ARBA00022989"/>
    </source>
</evidence>
<comment type="caution">
    <text evidence="7">The sequence shown here is derived from an EMBL/GenBank/DDBJ whole genome shotgun (WGS) entry which is preliminary data.</text>
</comment>
<feature type="transmembrane region" description="Helical" evidence="6">
    <location>
        <begin position="99"/>
        <end position="115"/>
    </location>
</feature>
<feature type="transmembrane region" description="Helical" evidence="6">
    <location>
        <begin position="7"/>
        <end position="32"/>
    </location>
</feature>
<dbReference type="PANTHER" id="PTHR43701">
    <property type="entry name" value="MEMBRANE TRANSPORTER PROTEIN MJ0441-RELATED"/>
    <property type="match status" value="1"/>
</dbReference>
<comment type="subcellular location">
    <subcellularLocation>
        <location evidence="6">Cell membrane</location>
        <topology evidence="6">Multi-pass membrane protein</topology>
    </subcellularLocation>
    <subcellularLocation>
        <location evidence="1">Membrane</location>
        <topology evidence="1">Multi-pass membrane protein</topology>
    </subcellularLocation>
</comment>
<dbReference type="GO" id="GO:0005886">
    <property type="term" value="C:plasma membrane"/>
    <property type="evidence" value="ECO:0007669"/>
    <property type="project" value="UniProtKB-SubCell"/>
</dbReference>
<sequence length="137" mass="15105">MLEIVTGIIAGMVSGIGMGGGTILILILSLFYGMDQHVAQASNLIFFIPTSIAAIYINIKQKMIDFKIALLIGGIGSIGALLGSYLSKQIDSNLLRKCFGVFLAIIAIHEIYSYVKMYIYAKKRDNIDNKEIKDRRN</sequence>
<reference evidence="7" key="1">
    <citation type="submission" date="2020-10" db="EMBL/GenBank/DDBJ databases">
        <authorList>
            <person name="Gilroy R."/>
        </authorList>
    </citation>
    <scope>NUCLEOTIDE SEQUENCE</scope>
    <source>
        <strain evidence="7">CHK195-15760</strain>
    </source>
</reference>
<dbReference type="AlphaFoldDB" id="A0A9D1M1H6"/>
<evidence type="ECO:0000256" key="6">
    <source>
        <dbReference type="RuleBase" id="RU363041"/>
    </source>
</evidence>
<proteinExistence type="inferred from homology"/>
<dbReference type="PANTHER" id="PTHR43701:SF2">
    <property type="entry name" value="MEMBRANE TRANSPORTER PROTEIN YJNA-RELATED"/>
    <property type="match status" value="1"/>
</dbReference>
<dbReference type="Pfam" id="PF01925">
    <property type="entry name" value="TauE"/>
    <property type="match status" value="1"/>
</dbReference>
<protein>
    <recommendedName>
        <fullName evidence="6">Probable membrane transporter protein</fullName>
    </recommendedName>
</protein>
<evidence type="ECO:0000256" key="1">
    <source>
        <dbReference type="ARBA" id="ARBA00004141"/>
    </source>
</evidence>
<evidence type="ECO:0000313" key="8">
    <source>
        <dbReference type="Proteomes" id="UP000824093"/>
    </source>
</evidence>